<sequence length="192" mass="22484">MPKRKKSDDDDVPLSDSQLSTFGKIKNVKKFLSEETMIKILYADGIWNGLVLCNLIYCCSQDPDIRGIRYIEKVVKMLLTDFLGKGHLVFFDKYYTSISLVRELLYNNTYSTGTLRSNRKNPLDIIRKKIKKDEVETHYTPEGKGEEKKICKRCKICYAKDIRKEGLFYYPMCPDKPDLCLDKCFAEYHNYI</sequence>
<dbReference type="Pfam" id="PF13843">
    <property type="entry name" value="DDE_Tnp_1_7"/>
    <property type="match status" value="1"/>
</dbReference>
<dbReference type="OrthoDB" id="7613120at2759"/>
<feature type="domain" description="PiggyBac transposable element-derived protein 4 C-terminal zinc-finger" evidence="1">
    <location>
        <begin position="147"/>
        <end position="189"/>
    </location>
</feature>
<dbReference type="InterPro" id="IPR032718">
    <property type="entry name" value="PGBD4_Znf_C"/>
</dbReference>
<dbReference type="InterPro" id="IPR029526">
    <property type="entry name" value="PGBD"/>
</dbReference>
<dbReference type="PANTHER" id="PTHR46599:SF3">
    <property type="entry name" value="PIGGYBAC TRANSPOSABLE ELEMENT-DERIVED PROTEIN 4"/>
    <property type="match status" value="1"/>
</dbReference>
<reference evidence="3 4" key="1">
    <citation type="submission" date="2014-07" db="EMBL/GenBank/DDBJ databases">
        <title>Genomic and transcriptomic analysis on Apis cerana provide comprehensive insights into honey bee biology.</title>
        <authorList>
            <person name="Diao Q."/>
            <person name="Sun L."/>
            <person name="Zheng H."/>
            <person name="Zheng H."/>
            <person name="Xu S."/>
            <person name="Wang S."/>
            <person name="Zeng Z."/>
            <person name="Hu F."/>
            <person name="Su S."/>
            <person name="Wu J."/>
        </authorList>
    </citation>
    <scope>NUCLEOTIDE SEQUENCE [LARGE SCALE GENOMIC DNA]</scope>
    <source>
        <tissue evidence="3">Pupae without intestine</tissue>
    </source>
</reference>
<keyword evidence="4" id="KW-1185">Reference proteome</keyword>
<evidence type="ECO:0000313" key="3">
    <source>
        <dbReference type="EMBL" id="PBC25285.1"/>
    </source>
</evidence>
<feature type="domain" description="PiggyBac transposable element-derived protein" evidence="2">
    <location>
        <begin position="72"/>
        <end position="140"/>
    </location>
</feature>
<dbReference type="Proteomes" id="UP000242457">
    <property type="component" value="Unassembled WGS sequence"/>
</dbReference>
<accession>A0A2A3E0K8</accession>
<protein>
    <submittedName>
        <fullName evidence="3">PiggyBac transposable element-derived protein</fullName>
    </submittedName>
</protein>
<evidence type="ECO:0000259" key="2">
    <source>
        <dbReference type="Pfam" id="PF13843"/>
    </source>
</evidence>
<dbReference type="EMBL" id="KZ288476">
    <property type="protein sequence ID" value="PBC25285.1"/>
    <property type="molecule type" value="Genomic_DNA"/>
</dbReference>
<dbReference type="PANTHER" id="PTHR46599">
    <property type="entry name" value="PIGGYBAC TRANSPOSABLE ELEMENT-DERIVED PROTEIN 4"/>
    <property type="match status" value="1"/>
</dbReference>
<organism evidence="3 4">
    <name type="scientific">Apis cerana cerana</name>
    <name type="common">Oriental honeybee</name>
    <dbReference type="NCBI Taxonomy" id="94128"/>
    <lineage>
        <taxon>Eukaryota</taxon>
        <taxon>Metazoa</taxon>
        <taxon>Ecdysozoa</taxon>
        <taxon>Arthropoda</taxon>
        <taxon>Hexapoda</taxon>
        <taxon>Insecta</taxon>
        <taxon>Pterygota</taxon>
        <taxon>Neoptera</taxon>
        <taxon>Endopterygota</taxon>
        <taxon>Hymenoptera</taxon>
        <taxon>Apocrita</taxon>
        <taxon>Aculeata</taxon>
        <taxon>Apoidea</taxon>
        <taxon>Anthophila</taxon>
        <taxon>Apidae</taxon>
        <taxon>Apis</taxon>
    </lineage>
</organism>
<evidence type="ECO:0000259" key="1">
    <source>
        <dbReference type="Pfam" id="PF13842"/>
    </source>
</evidence>
<proteinExistence type="predicted"/>
<gene>
    <name evidence="3" type="ORF">APICC_08861</name>
</gene>
<evidence type="ECO:0000313" key="4">
    <source>
        <dbReference type="Proteomes" id="UP000242457"/>
    </source>
</evidence>
<dbReference type="Pfam" id="PF13842">
    <property type="entry name" value="zf-Tnp_2"/>
    <property type="match status" value="1"/>
</dbReference>
<dbReference type="AlphaFoldDB" id="A0A2A3E0K8"/>
<name>A0A2A3E0K8_APICC</name>